<gene>
    <name evidence="2" type="ORF">EYF80_028228</name>
</gene>
<feature type="region of interest" description="Disordered" evidence="1">
    <location>
        <begin position="1"/>
        <end position="21"/>
    </location>
</feature>
<comment type="caution">
    <text evidence="2">The sequence shown here is derived from an EMBL/GenBank/DDBJ whole genome shotgun (WGS) entry which is preliminary data.</text>
</comment>
<evidence type="ECO:0000256" key="1">
    <source>
        <dbReference type="SAM" id="MobiDB-lite"/>
    </source>
</evidence>
<dbReference type="AlphaFoldDB" id="A0A4Z2H8X1"/>
<name>A0A4Z2H8X1_9TELE</name>
<protein>
    <submittedName>
        <fullName evidence="2">Uncharacterized protein</fullName>
    </submittedName>
</protein>
<organism evidence="2 3">
    <name type="scientific">Liparis tanakae</name>
    <name type="common">Tanaka's snailfish</name>
    <dbReference type="NCBI Taxonomy" id="230148"/>
    <lineage>
        <taxon>Eukaryota</taxon>
        <taxon>Metazoa</taxon>
        <taxon>Chordata</taxon>
        <taxon>Craniata</taxon>
        <taxon>Vertebrata</taxon>
        <taxon>Euteleostomi</taxon>
        <taxon>Actinopterygii</taxon>
        <taxon>Neopterygii</taxon>
        <taxon>Teleostei</taxon>
        <taxon>Neoteleostei</taxon>
        <taxon>Acanthomorphata</taxon>
        <taxon>Eupercaria</taxon>
        <taxon>Perciformes</taxon>
        <taxon>Cottioidei</taxon>
        <taxon>Cottales</taxon>
        <taxon>Liparidae</taxon>
        <taxon>Liparis</taxon>
    </lineage>
</organism>
<dbReference type="EMBL" id="SRLO01000314">
    <property type="protein sequence ID" value="TNN61483.1"/>
    <property type="molecule type" value="Genomic_DNA"/>
</dbReference>
<dbReference type="Proteomes" id="UP000314294">
    <property type="component" value="Unassembled WGS sequence"/>
</dbReference>
<sequence length="76" mass="8054">MEAGPAARSPNGGTHTWKSSPSGGASLFLRSFFLFFLLRFCSSTILSNSSHGVGWSPPSSFFFTSCSVASFRPAEG</sequence>
<evidence type="ECO:0000313" key="2">
    <source>
        <dbReference type="EMBL" id="TNN61483.1"/>
    </source>
</evidence>
<keyword evidence="3" id="KW-1185">Reference proteome</keyword>
<accession>A0A4Z2H8X1</accession>
<evidence type="ECO:0000313" key="3">
    <source>
        <dbReference type="Proteomes" id="UP000314294"/>
    </source>
</evidence>
<feature type="compositionally biased region" description="Polar residues" evidence="1">
    <location>
        <begin position="11"/>
        <end position="21"/>
    </location>
</feature>
<reference evidence="2 3" key="1">
    <citation type="submission" date="2019-03" db="EMBL/GenBank/DDBJ databases">
        <title>First draft genome of Liparis tanakae, snailfish: a comprehensive survey of snailfish specific genes.</title>
        <authorList>
            <person name="Kim W."/>
            <person name="Song I."/>
            <person name="Jeong J.-H."/>
            <person name="Kim D."/>
            <person name="Kim S."/>
            <person name="Ryu S."/>
            <person name="Song J.Y."/>
            <person name="Lee S.K."/>
        </authorList>
    </citation>
    <scope>NUCLEOTIDE SEQUENCE [LARGE SCALE GENOMIC DNA]</scope>
    <source>
        <tissue evidence="2">Muscle</tissue>
    </source>
</reference>
<proteinExistence type="predicted"/>